<sequence>MEATVDNKSRTTKHLLDSRCKKRKEIVPDATGLLNEGQLNAHSNDRGLLNALGFKNLAGPARLFNKVSGFANKAGSSTVLERCSSEVIVDVTTLKSWNGLDPSRHSAITFKETHEPSTNNLLERRIVVMMGKGKNKVAGKNSRENKVDPSLKAE</sequence>
<evidence type="ECO:0000256" key="1">
    <source>
        <dbReference type="SAM" id="MobiDB-lite"/>
    </source>
</evidence>
<evidence type="ECO:0000313" key="3">
    <source>
        <dbReference type="Proteomes" id="UP000239757"/>
    </source>
</evidence>
<proteinExistence type="predicted"/>
<organism evidence="2 3">
    <name type="scientific">Gossypium barbadense</name>
    <name type="common">Sea Island cotton</name>
    <name type="synonym">Hibiscus barbadensis</name>
    <dbReference type="NCBI Taxonomy" id="3634"/>
    <lineage>
        <taxon>Eukaryota</taxon>
        <taxon>Viridiplantae</taxon>
        <taxon>Streptophyta</taxon>
        <taxon>Embryophyta</taxon>
        <taxon>Tracheophyta</taxon>
        <taxon>Spermatophyta</taxon>
        <taxon>Magnoliopsida</taxon>
        <taxon>eudicotyledons</taxon>
        <taxon>Gunneridae</taxon>
        <taxon>Pentapetalae</taxon>
        <taxon>rosids</taxon>
        <taxon>malvids</taxon>
        <taxon>Malvales</taxon>
        <taxon>Malvaceae</taxon>
        <taxon>Malvoideae</taxon>
        <taxon>Gossypium</taxon>
    </lineage>
</organism>
<protein>
    <submittedName>
        <fullName evidence="2">Uncharacterized protein</fullName>
    </submittedName>
</protein>
<dbReference type="EMBL" id="KZ669048">
    <property type="protein sequence ID" value="PPR86296.1"/>
    <property type="molecule type" value="Genomic_DNA"/>
</dbReference>
<gene>
    <name evidence="2" type="ORF">GOBAR_AA34395</name>
</gene>
<feature type="compositionally biased region" description="Basic and acidic residues" evidence="1">
    <location>
        <begin position="141"/>
        <end position="154"/>
    </location>
</feature>
<feature type="region of interest" description="Disordered" evidence="1">
    <location>
        <begin position="132"/>
        <end position="154"/>
    </location>
</feature>
<reference evidence="2 3" key="1">
    <citation type="submission" date="2015-01" db="EMBL/GenBank/DDBJ databases">
        <title>Genome of allotetraploid Gossypium barbadense reveals genomic plasticity and fiber elongation in cotton evolution.</title>
        <authorList>
            <person name="Chen X."/>
            <person name="Liu X."/>
            <person name="Zhao B."/>
            <person name="Zheng H."/>
            <person name="Hu Y."/>
            <person name="Lu G."/>
            <person name="Yang C."/>
            <person name="Chen J."/>
            <person name="Shan C."/>
            <person name="Zhang L."/>
            <person name="Zhou Y."/>
            <person name="Wang L."/>
            <person name="Guo W."/>
            <person name="Bai Y."/>
            <person name="Ruan J."/>
            <person name="Shangguan X."/>
            <person name="Mao Y."/>
            <person name="Jiang J."/>
            <person name="Zhu Y."/>
            <person name="Lei J."/>
            <person name="Kang H."/>
            <person name="Chen S."/>
            <person name="He X."/>
            <person name="Wang R."/>
            <person name="Wang Y."/>
            <person name="Chen J."/>
            <person name="Wang L."/>
            <person name="Yu S."/>
            <person name="Wang B."/>
            <person name="Wei J."/>
            <person name="Song S."/>
            <person name="Lu X."/>
            <person name="Gao Z."/>
            <person name="Gu W."/>
            <person name="Deng X."/>
            <person name="Ma D."/>
            <person name="Wang S."/>
            <person name="Liang W."/>
            <person name="Fang L."/>
            <person name="Cai C."/>
            <person name="Zhu X."/>
            <person name="Zhou B."/>
            <person name="Zhang Y."/>
            <person name="Chen Z."/>
            <person name="Xu S."/>
            <person name="Zhu R."/>
            <person name="Wang S."/>
            <person name="Zhang T."/>
            <person name="Zhao G."/>
        </authorList>
    </citation>
    <scope>NUCLEOTIDE SEQUENCE [LARGE SCALE GENOMIC DNA]</scope>
    <source>
        <strain evidence="3">cv. Xinhai21</strain>
        <tissue evidence="2">Leaf</tissue>
    </source>
</reference>
<accession>A0A2P5W5A4</accession>
<dbReference type="OrthoDB" id="10538187at2759"/>
<dbReference type="AlphaFoldDB" id="A0A2P5W5A4"/>
<name>A0A2P5W5A4_GOSBA</name>
<dbReference type="Proteomes" id="UP000239757">
    <property type="component" value="Unassembled WGS sequence"/>
</dbReference>
<evidence type="ECO:0000313" key="2">
    <source>
        <dbReference type="EMBL" id="PPR86296.1"/>
    </source>
</evidence>